<feature type="domain" description="Prion-inhibition and propagation HeLo" evidence="2">
    <location>
        <begin position="46"/>
        <end position="209"/>
    </location>
</feature>
<dbReference type="OrthoDB" id="20872at2759"/>
<dbReference type="RefSeq" id="XP_031581379.1">
    <property type="nucleotide sequence ID" value="XM_031723989.1"/>
</dbReference>
<dbReference type="SUPFAM" id="SSF48452">
    <property type="entry name" value="TPR-like"/>
    <property type="match status" value="1"/>
</dbReference>
<dbReference type="GeneID" id="8500920"/>
<keyword evidence="4" id="KW-1185">Reference proteome</keyword>
<dbReference type="InterPro" id="IPR019734">
    <property type="entry name" value="TPR_rpt"/>
</dbReference>
<dbReference type="InterPro" id="IPR011990">
    <property type="entry name" value="TPR-like_helical_dom_sf"/>
</dbReference>
<dbReference type="EMBL" id="GG657488">
    <property type="protein sequence ID" value="OAT14340.1"/>
    <property type="molecule type" value="Genomic_DNA"/>
</dbReference>
<protein>
    <submittedName>
        <fullName evidence="3">Tetratricopeptide repeat-containing protein</fullName>
    </submittedName>
</protein>
<dbReference type="Proteomes" id="UP000002038">
    <property type="component" value="Unassembled WGS sequence"/>
</dbReference>
<organism evidence="3 4">
    <name type="scientific">Blastomyces gilchristii (strain SLH14081)</name>
    <name type="common">Blastomyces dermatitidis</name>
    <dbReference type="NCBI Taxonomy" id="559298"/>
    <lineage>
        <taxon>Eukaryota</taxon>
        <taxon>Fungi</taxon>
        <taxon>Dikarya</taxon>
        <taxon>Ascomycota</taxon>
        <taxon>Pezizomycotina</taxon>
        <taxon>Eurotiomycetes</taxon>
        <taxon>Eurotiomycetidae</taxon>
        <taxon>Onygenales</taxon>
        <taxon>Ajellomycetaceae</taxon>
        <taxon>Blastomyces</taxon>
    </lineage>
</organism>
<dbReference type="KEGG" id="bgh:BDBG_09397"/>
<accession>A0A179V2M3</accession>
<dbReference type="PANTHER" id="PTHR42345:SF2">
    <property type="entry name" value="HELICASE-LIKE PROTEIN"/>
    <property type="match status" value="1"/>
</dbReference>
<proteinExistence type="predicted"/>
<dbReference type="InterPro" id="IPR029498">
    <property type="entry name" value="HeLo_dom"/>
</dbReference>
<dbReference type="PANTHER" id="PTHR42345">
    <property type="entry name" value="TPR_REGION DOMAIN-CONTAINING PROTEIN"/>
    <property type="match status" value="1"/>
</dbReference>
<dbReference type="Pfam" id="PF13414">
    <property type="entry name" value="TPR_11"/>
    <property type="match status" value="1"/>
</dbReference>
<dbReference type="Gene3D" id="1.20.120.1020">
    <property type="entry name" value="Prion-inhibition and propagation, HeLo domain"/>
    <property type="match status" value="1"/>
</dbReference>
<keyword evidence="1" id="KW-0802">TPR repeat</keyword>
<dbReference type="InterPro" id="IPR038305">
    <property type="entry name" value="HeLo_sf"/>
</dbReference>
<gene>
    <name evidence="3" type="ORF">BDBG_09397</name>
</gene>
<evidence type="ECO:0000259" key="2">
    <source>
        <dbReference type="Pfam" id="PF14479"/>
    </source>
</evidence>
<dbReference type="Pfam" id="PF14479">
    <property type="entry name" value="HeLo"/>
    <property type="match status" value="1"/>
</dbReference>
<dbReference type="Gene3D" id="1.25.40.10">
    <property type="entry name" value="Tetratricopeptide repeat domain"/>
    <property type="match status" value="1"/>
</dbReference>
<feature type="repeat" description="TPR" evidence="1">
    <location>
        <begin position="588"/>
        <end position="621"/>
    </location>
</feature>
<name>A0A179V2M3_BLAGS</name>
<sequence>MTTPNQPDGREPIISISAAWNSFIRLSGSFDLKPNEEDIVQLLLVSNLEIAKVRLFAWGKVIGLNSGENVGALQNYTTRLNQEPIGERVLRHMLAVEKIFNLFKSTREFHGMTIRVTSSVPTDGGNGSGSAAGTALADMSSALKQCYRALHRCMGNWSSVELNSRIMWSIHDKSEFGLFVSAFGNAIESLLASFPDLKRDVQETVRNAIPYEGDAAGSSVLEQLLQQASSPAEAYQDAVAEVESLHKSIISTSGDYHIPAIAGIKHIFMPLSQDPPMSKAEWSAATAQRQAAIKFSAAVCRVGEKGEGRVVIAMNQNSFPSLHVSAAAYWEEFCQPRESYVRAIKEEKGFMEPTHSSLTLYHRAQYMRRPPFRPFYRNTSEEVVFFDMESEPRYQHVYPGTLTVEGFGLEAWRYAKEHSGPQYSHKTAFLQKMPAVSLTKLLRRFEELQCVDRPFGLNIQEDALDIREIFGDSCLTPFQRVPDAGSEIQQLCSLLDMDNNFRNFTSSSGLATAWVGGSLHPFLRQIILSRELALRLEFHPNAPLPDMSPKIVASLIVQDLYFQNAKISLQDKPIQLKKVDNPDEIRAAEDLKTQGNAAFAKGEHQAAVDFYTQAININPSNAVFHMNRAAAYYHMKKYDQAAEDATSATQLDPQYIKAWVRRADSELKLDKAKKAYDSYRIAIELSGNEATVSMVEGLDNAETKIRADMQRIQAEPVLSRRHALQKAFLDEDWDMSGKLGTFTSSAIERQTQGLLSFASQMKWPYINEVEDYIPKAVENFRKSGSSPLLLFDWFYGCVLPGKWTALTIMSCLIWSSPSVPLAEPAPYYECGLSLPSQTYWRVRTVLGSVLGCLPGVKSLCGWIGPCPPVEFTDPPSHATKDFNKKPHYVHLQADDAAIVKDLSTIPHFDPEAAHQLFLEACLRSGESLESIDFLENIVDPKKWVIPQPLARATAVTCSISAIQLKALPSDTWSEGLNEAQLESQTRYRASIVIEVKNGSRQKTVKYDLNYNSIFVTLPPCHLGKRESHELHKRELLKEKEMDIWALIGGSSRRSLIPGFRTGSSLGDRSNINDDVTIINVGNVGSSGEAEVLARAWCSERGKNAVIRRSGGPCLTCAIRAARPPPVGLGTDVLIWLS</sequence>
<dbReference type="VEuPathDB" id="FungiDB:BDBG_09397"/>
<dbReference type="AlphaFoldDB" id="A0A179V2M3"/>
<evidence type="ECO:0000256" key="1">
    <source>
        <dbReference type="PROSITE-ProRule" id="PRU00339"/>
    </source>
</evidence>
<feature type="repeat" description="TPR" evidence="1">
    <location>
        <begin position="622"/>
        <end position="655"/>
    </location>
</feature>
<dbReference type="PROSITE" id="PS50005">
    <property type="entry name" value="TPR"/>
    <property type="match status" value="2"/>
</dbReference>
<reference evidence="4" key="1">
    <citation type="journal article" date="2015" name="PLoS Genet.">
        <title>The dynamic genome and transcriptome of the human fungal pathogen Blastomyces and close relative Emmonsia.</title>
        <authorList>
            <person name="Munoz J.F."/>
            <person name="Gauthier G.M."/>
            <person name="Desjardins C.A."/>
            <person name="Gallo J.E."/>
            <person name="Holder J."/>
            <person name="Sullivan T.D."/>
            <person name="Marty A.J."/>
            <person name="Carmen J.C."/>
            <person name="Chen Z."/>
            <person name="Ding L."/>
            <person name="Gujja S."/>
            <person name="Magrini V."/>
            <person name="Misas E."/>
            <person name="Mitreva M."/>
            <person name="Priest M."/>
            <person name="Saif S."/>
            <person name="Whiston E.A."/>
            <person name="Young S."/>
            <person name="Zeng Q."/>
            <person name="Goldman W.E."/>
            <person name="Mardis E.R."/>
            <person name="Taylor J.W."/>
            <person name="McEwen J.G."/>
            <person name="Clay O.K."/>
            <person name="Klein B.S."/>
            <person name="Cuomo C.A."/>
        </authorList>
    </citation>
    <scope>NUCLEOTIDE SEQUENCE [LARGE SCALE GENOMIC DNA]</scope>
    <source>
        <strain evidence="4">SLH14081</strain>
    </source>
</reference>
<dbReference type="SMART" id="SM00028">
    <property type="entry name" value="TPR"/>
    <property type="match status" value="3"/>
</dbReference>
<evidence type="ECO:0000313" key="4">
    <source>
        <dbReference type="Proteomes" id="UP000002038"/>
    </source>
</evidence>
<evidence type="ECO:0000313" key="3">
    <source>
        <dbReference type="EMBL" id="OAT14340.1"/>
    </source>
</evidence>
<dbReference type="STRING" id="559298.A0A179V2M3"/>